<feature type="domain" description="Pseudouridine synthase RsuA/RluA-like" evidence="5">
    <location>
        <begin position="98"/>
        <end position="257"/>
    </location>
</feature>
<dbReference type="SUPFAM" id="SSF55120">
    <property type="entry name" value="Pseudouridine synthase"/>
    <property type="match status" value="1"/>
</dbReference>
<comment type="caution">
    <text evidence="6">The sequence shown here is derived from an EMBL/GenBank/DDBJ whole genome shotgun (WGS) entry which is preliminary data.</text>
</comment>
<name>A0A927BV47_9BACL</name>
<dbReference type="NCBIfam" id="TIGR00005">
    <property type="entry name" value="rluA_subfam"/>
    <property type="match status" value="1"/>
</dbReference>
<evidence type="ECO:0000313" key="7">
    <source>
        <dbReference type="Proteomes" id="UP000621560"/>
    </source>
</evidence>
<dbReference type="EC" id="5.4.99.-" evidence="4"/>
<gene>
    <name evidence="6" type="ORF">IDH44_19575</name>
</gene>
<dbReference type="InterPro" id="IPR006145">
    <property type="entry name" value="PsdUridine_synth_RsuA/RluA"/>
</dbReference>
<dbReference type="EMBL" id="JACXIZ010000037">
    <property type="protein sequence ID" value="MBD2847408.1"/>
    <property type="molecule type" value="Genomic_DNA"/>
</dbReference>
<dbReference type="InterPro" id="IPR020103">
    <property type="entry name" value="PsdUridine_synth_cat_dom_sf"/>
</dbReference>
<dbReference type="Gene3D" id="3.30.2350.10">
    <property type="entry name" value="Pseudouridine synthase"/>
    <property type="match status" value="1"/>
</dbReference>
<comment type="similarity">
    <text evidence="2 4">Belongs to the pseudouridine synthase RluA family.</text>
</comment>
<comment type="function">
    <text evidence="4">Responsible for synthesis of pseudouridine from uracil.</text>
</comment>
<keyword evidence="7" id="KW-1185">Reference proteome</keyword>
<dbReference type="Pfam" id="PF00849">
    <property type="entry name" value="PseudoU_synth_2"/>
    <property type="match status" value="1"/>
</dbReference>
<dbReference type="RefSeq" id="WP_190920517.1">
    <property type="nucleotide sequence ID" value="NZ_JACXIZ010000037.1"/>
</dbReference>
<dbReference type="PANTHER" id="PTHR21600">
    <property type="entry name" value="MITOCHONDRIAL RNA PSEUDOURIDINE SYNTHASE"/>
    <property type="match status" value="1"/>
</dbReference>
<keyword evidence="4" id="KW-0413">Isomerase</keyword>
<dbReference type="InterPro" id="IPR006225">
    <property type="entry name" value="PsdUridine_synth_RluC/D"/>
</dbReference>
<dbReference type="CDD" id="cd02869">
    <property type="entry name" value="PseudoU_synth_RluA_like"/>
    <property type="match status" value="1"/>
</dbReference>
<protein>
    <recommendedName>
        <fullName evidence="4">Pseudouridine synthase</fullName>
        <ecNumber evidence="4">5.4.99.-</ecNumber>
    </recommendedName>
</protein>
<evidence type="ECO:0000313" key="6">
    <source>
        <dbReference type="EMBL" id="MBD2847408.1"/>
    </source>
</evidence>
<dbReference type="GO" id="GO:0003723">
    <property type="term" value="F:RNA binding"/>
    <property type="evidence" value="ECO:0007669"/>
    <property type="project" value="InterPro"/>
</dbReference>
<dbReference type="GO" id="GO:0140098">
    <property type="term" value="F:catalytic activity, acting on RNA"/>
    <property type="evidence" value="ECO:0007669"/>
    <property type="project" value="UniProtKB-ARBA"/>
</dbReference>
<accession>A0A927BV47</accession>
<reference evidence="6" key="1">
    <citation type="submission" date="2020-09" db="EMBL/GenBank/DDBJ databases">
        <title>A novel bacterium of genus Paenibacillus, isolated from South China Sea.</title>
        <authorList>
            <person name="Huang H."/>
            <person name="Mo K."/>
            <person name="Hu Y."/>
        </authorList>
    </citation>
    <scope>NUCLEOTIDE SEQUENCE</scope>
    <source>
        <strain evidence="6">IB182496</strain>
    </source>
</reference>
<dbReference type="InterPro" id="IPR050188">
    <property type="entry name" value="RluA_PseudoU_synthase"/>
</dbReference>
<comment type="catalytic activity">
    <reaction evidence="1 4">
        <text>a uridine in RNA = a pseudouridine in RNA</text>
        <dbReference type="Rhea" id="RHEA:48348"/>
        <dbReference type="Rhea" id="RHEA-COMP:12068"/>
        <dbReference type="Rhea" id="RHEA-COMP:12069"/>
        <dbReference type="ChEBI" id="CHEBI:65314"/>
        <dbReference type="ChEBI" id="CHEBI:65315"/>
    </reaction>
</comment>
<dbReference type="AlphaFoldDB" id="A0A927BV47"/>
<evidence type="ECO:0000256" key="3">
    <source>
        <dbReference type="PIRSR" id="PIRSR606225-1"/>
    </source>
</evidence>
<dbReference type="Proteomes" id="UP000621560">
    <property type="component" value="Unassembled WGS sequence"/>
</dbReference>
<evidence type="ECO:0000256" key="4">
    <source>
        <dbReference type="RuleBase" id="RU362028"/>
    </source>
</evidence>
<proteinExistence type="inferred from homology"/>
<organism evidence="6 7">
    <name type="scientific">Paenibacillus sabuli</name>
    <dbReference type="NCBI Taxonomy" id="2772509"/>
    <lineage>
        <taxon>Bacteria</taxon>
        <taxon>Bacillati</taxon>
        <taxon>Bacillota</taxon>
        <taxon>Bacilli</taxon>
        <taxon>Bacillales</taxon>
        <taxon>Paenibacillaceae</taxon>
        <taxon>Paenibacillus</taxon>
    </lineage>
</organism>
<dbReference type="GO" id="GO:0000455">
    <property type="term" value="P:enzyme-directed rRNA pseudouridine synthesis"/>
    <property type="evidence" value="ECO:0007669"/>
    <property type="project" value="TreeGrafter"/>
</dbReference>
<sequence>MTSELETRYYAPLVVEVTSEDEGKQIRTVLERRLGVSRKLLSRLKLTEHGITLNGRRAYTSVPVRAGDRLELYMERETSEDILAEPQELEIVYEDDELLVVNKRAGVIVHPTHGHYTGTLANGVVHHWAARGERVRFRPVHRLDQETSGLVAIAKNPYIHQQLSEQLQRDEIDKRYCAYVYGVPEPSTATIDAPQERDPDDPHMRIVTPAGYRAVTHYETAAVYGRAADGSGAGEAALVRLRLETGRTHQIRVHLLHIGCPLIGDAMYRRAADRLRPWAAAAHAAAGRHALHAERLTLTHPGRRERMTFVAPLPRELRALERVLEHMPSEAGSHSI</sequence>
<dbReference type="GO" id="GO:0009982">
    <property type="term" value="F:pseudouridine synthase activity"/>
    <property type="evidence" value="ECO:0007669"/>
    <property type="project" value="InterPro"/>
</dbReference>
<evidence type="ECO:0000256" key="1">
    <source>
        <dbReference type="ARBA" id="ARBA00000073"/>
    </source>
</evidence>
<evidence type="ECO:0000259" key="5">
    <source>
        <dbReference type="Pfam" id="PF00849"/>
    </source>
</evidence>
<feature type="active site" evidence="3">
    <location>
        <position position="144"/>
    </location>
</feature>
<dbReference type="PANTHER" id="PTHR21600:SF44">
    <property type="entry name" value="RIBOSOMAL LARGE SUBUNIT PSEUDOURIDINE SYNTHASE D"/>
    <property type="match status" value="1"/>
</dbReference>
<evidence type="ECO:0000256" key="2">
    <source>
        <dbReference type="ARBA" id="ARBA00010876"/>
    </source>
</evidence>